<dbReference type="InterPro" id="IPR044505">
    <property type="entry name" value="GlgX_Isoamylase_N_E_set"/>
</dbReference>
<reference evidence="7 9" key="2">
    <citation type="submission" date="2020-07" db="EMBL/GenBank/DDBJ databases">
        <title>Sequencing the genomes of 1000 actinobacteria strains.</title>
        <authorList>
            <person name="Klenk H.-P."/>
        </authorList>
    </citation>
    <scope>NUCLEOTIDE SEQUENCE [LARGE SCALE GENOMIC DNA]</scope>
    <source>
        <strain evidence="7 9">DSM 10309</strain>
    </source>
</reference>
<evidence type="ECO:0000256" key="1">
    <source>
        <dbReference type="ARBA" id="ARBA00008061"/>
    </source>
</evidence>
<evidence type="ECO:0000313" key="8">
    <source>
        <dbReference type="Proteomes" id="UP000321154"/>
    </source>
</evidence>
<evidence type="ECO:0000313" key="7">
    <source>
        <dbReference type="EMBL" id="MBA8812464.1"/>
    </source>
</evidence>
<dbReference type="InterPro" id="IPR013783">
    <property type="entry name" value="Ig-like_fold"/>
</dbReference>
<dbReference type="Gene3D" id="3.20.20.80">
    <property type="entry name" value="Glycosidases"/>
    <property type="match status" value="1"/>
</dbReference>
<proteinExistence type="inferred from homology"/>
<evidence type="ECO:0000313" key="9">
    <source>
        <dbReference type="Proteomes" id="UP000522688"/>
    </source>
</evidence>
<dbReference type="Proteomes" id="UP000522688">
    <property type="component" value="Unassembled WGS sequence"/>
</dbReference>
<sequence length="675" mass="73502">MTDLDPLRDLGLSRGPDGPTLRVWSSSATRIDLVVDDAPHDRVVPMVRDADDVWSVTDGALTPGRRYWLRADGPPGAGDAFDPSLELLDPYARGLGRTGRGTWRSAVVDETFDWGGVAKPRTPLDRVVIYEAHVRGLTRLAPFVPEELRGSYAGLAAESTIAYLTGLGVTAVQLLPVHQHVDEQRLVAQGIENYWGYNTLSYFAPHTAYASRDAQLAGASAVLREFKGMVRLLHEAGIEVYLDVVYNHTAEEGEVGGPVTSLRGLDGSGYYRHDSDGEPVDVTGCGNSIDTSTPAASRLVLDSLRYWANEVQIDGFRFDLAATLGRGSDHVFDPEHPLLQAIVDDPELDGVKMIAEPWDVGLGGWQTGAFPDGWIEWNDRFRNRARDFWLTDVAAARSHGAPPSGLGGFASKLSGSSNIYAHERGPLAGVNFVTAHDGFTLLDLVSYDAKHNLSNGEGNRDGSDDNRSFNHGVEGESVNPWISDARRRSMRNLLATLFVSAGIPMLTAGDERGRTQHGNNNAYCNDSELTWVDWSAEPWQDALHDDVATLTRLRAENPALRPVRFGVDGACTLSANEMSWYSASGDEMRPDDWNDVGVRTLQYLAISTPEHEALNRVLVIVHGAETTASVVLPRHDGVSRYEALWSSDDRSLPTASTPGDEVLVSGPTVVVLRAS</sequence>
<dbReference type="InterPro" id="IPR011837">
    <property type="entry name" value="Glycogen_debranch_GlgX"/>
</dbReference>
<dbReference type="NCBIfam" id="TIGR02100">
    <property type="entry name" value="glgX_debranch"/>
    <property type="match status" value="1"/>
</dbReference>
<evidence type="ECO:0000256" key="3">
    <source>
        <dbReference type="ARBA" id="ARBA00023295"/>
    </source>
</evidence>
<protein>
    <submittedName>
        <fullName evidence="6 7">Glycogen operon protein</fullName>
        <ecNumber evidence="7">3.2.1.-</ecNumber>
    </submittedName>
</protein>
<dbReference type="EC" id="3.2.1.-" evidence="7"/>
<dbReference type="SMART" id="SM00642">
    <property type="entry name" value="Aamy"/>
    <property type="match status" value="1"/>
</dbReference>
<keyword evidence="3 7" id="KW-0326">Glycosidase</keyword>
<dbReference type="InterPro" id="IPR004193">
    <property type="entry name" value="Glyco_hydro_13_N"/>
</dbReference>
<dbReference type="EMBL" id="JACGWW010000001">
    <property type="protein sequence ID" value="MBA8812464.1"/>
    <property type="molecule type" value="Genomic_DNA"/>
</dbReference>
<evidence type="ECO:0000256" key="4">
    <source>
        <dbReference type="SAM" id="MobiDB-lite"/>
    </source>
</evidence>
<dbReference type="InterPro" id="IPR006047">
    <property type="entry name" value="GH13_cat_dom"/>
</dbReference>
<dbReference type="AlphaFoldDB" id="A0A7W3JGN8"/>
<dbReference type="SUPFAM" id="SSF51445">
    <property type="entry name" value="(Trans)glycosidases"/>
    <property type="match status" value="1"/>
</dbReference>
<dbReference type="PANTHER" id="PTHR43002">
    <property type="entry name" value="GLYCOGEN DEBRANCHING ENZYME"/>
    <property type="match status" value="1"/>
</dbReference>
<feature type="domain" description="Glycosyl hydrolase family 13 catalytic" evidence="5">
    <location>
        <begin position="131"/>
        <end position="554"/>
    </location>
</feature>
<dbReference type="GO" id="GO:0004135">
    <property type="term" value="F:amylo-alpha-1,6-glucosidase activity"/>
    <property type="evidence" value="ECO:0007669"/>
    <property type="project" value="InterPro"/>
</dbReference>
<evidence type="ECO:0000256" key="2">
    <source>
        <dbReference type="ARBA" id="ARBA00022801"/>
    </source>
</evidence>
<reference evidence="6 8" key="1">
    <citation type="submission" date="2019-07" db="EMBL/GenBank/DDBJ databases">
        <title>Whole genome shotgun sequence of Frigoribacterium faeni NBRC 103066.</title>
        <authorList>
            <person name="Hosoyama A."/>
            <person name="Uohara A."/>
            <person name="Ohji S."/>
            <person name="Ichikawa N."/>
        </authorList>
    </citation>
    <scope>NUCLEOTIDE SEQUENCE [LARGE SCALE GENOMIC DNA]</scope>
    <source>
        <strain evidence="6 8">NBRC 103066</strain>
    </source>
</reference>
<feature type="compositionally biased region" description="Basic and acidic residues" evidence="4">
    <location>
        <begin position="458"/>
        <end position="468"/>
    </location>
</feature>
<dbReference type="CDD" id="cd11326">
    <property type="entry name" value="AmyAc_Glg_debranch"/>
    <property type="match status" value="1"/>
</dbReference>
<comment type="caution">
    <text evidence="7">The sequence shown here is derived from an EMBL/GenBank/DDBJ whole genome shotgun (WGS) entry which is preliminary data.</text>
</comment>
<name>A0A7W3JGN8_9MICO</name>
<keyword evidence="2 7" id="KW-0378">Hydrolase</keyword>
<dbReference type="Proteomes" id="UP000321154">
    <property type="component" value="Unassembled WGS sequence"/>
</dbReference>
<dbReference type="GO" id="GO:0005980">
    <property type="term" value="P:glycogen catabolic process"/>
    <property type="evidence" value="ECO:0007669"/>
    <property type="project" value="InterPro"/>
</dbReference>
<dbReference type="Gene3D" id="2.60.40.10">
    <property type="entry name" value="Immunoglobulins"/>
    <property type="match status" value="1"/>
</dbReference>
<dbReference type="EMBL" id="BJUV01000001">
    <property type="protein sequence ID" value="GEK81819.1"/>
    <property type="molecule type" value="Genomic_DNA"/>
</dbReference>
<dbReference type="SUPFAM" id="SSF81296">
    <property type="entry name" value="E set domains"/>
    <property type="match status" value="1"/>
</dbReference>
<dbReference type="InterPro" id="IPR014756">
    <property type="entry name" value="Ig_E-set"/>
</dbReference>
<organism evidence="7 9">
    <name type="scientific">Frigoribacterium faeni</name>
    <dbReference type="NCBI Taxonomy" id="145483"/>
    <lineage>
        <taxon>Bacteria</taxon>
        <taxon>Bacillati</taxon>
        <taxon>Actinomycetota</taxon>
        <taxon>Actinomycetes</taxon>
        <taxon>Micrococcales</taxon>
        <taxon>Microbacteriaceae</taxon>
        <taxon>Frigoribacterium</taxon>
    </lineage>
</organism>
<evidence type="ECO:0000259" key="5">
    <source>
        <dbReference type="SMART" id="SM00642"/>
    </source>
</evidence>
<comment type="similarity">
    <text evidence="1">Belongs to the glycosyl hydrolase 13 family.</text>
</comment>
<dbReference type="Pfam" id="PF02922">
    <property type="entry name" value="CBM_48"/>
    <property type="match status" value="1"/>
</dbReference>
<dbReference type="InterPro" id="IPR017853">
    <property type="entry name" value="GH"/>
</dbReference>
<keyword evidence="8" id="KW-1185">Reference proteome</keyword>
<evidence type="ECO:0000313" key="6">
    <source>
        <dbReference type="EMBL" id="GEK81819.1"/>
    </source>
</evidence>
<feature type="region of interest" description="Disordered" evidence="4">
    <location>
        <begin position="453"/>
        <end position="473"/>
    </location>
</feature>
<dbReference type="CDD" id="cd02856">
    <property type="entry name" value="E_set_GDE_Isoamylase_N"/>
    <property type="match status" value="1"/>
</dbReference>
<gene>
    <name evidence="7" type="ORF">FB463_000688</name>
    <name evidence="6" type="ORF">FFA01_01280</name>
</gene>
<accession>A0A7W3JGN8</accession>
<dbReference type="SUPFAM" id="SSF51011">
    <property type="entry name" value="Glycosyl hydrolase domain"/>
    <property type="match status" value="1"/>
</dbReference>